<evidence type="ECO:0000256" key="1">
    <source>
        <dbReference type="ARBA" id="ARBA00004123"/>
    </source>
</evidence>
<organism evidence="4 5">
    <name type="scientific">Euplotes crassus</name>
    <dbReference type="NCBI Taxonomy" id="5936"/>
    <lineage>
        <taxon>Eukaryota</taxon>
        <taxon>Sar</taxon>
        <taxon>Alveolata</taxon>
        <taxon>Ciliophora</taxon>
        <taxon>Intramacronucleata</taxon>
        <taxon>Spirotrichea</taxon>
        <taxon>Hypotrichia</taxon>
        <taxon>Euplotida</taxon>
        <taxon>Euplotidae</taxon>
        <taxon>Moneuplotes</taxon>
    </lineage>
</organism>
<reference evidence="4" key="1">
    <citation type="submission" date="2023-07" db="EMBL/GenBank/DDBJ databases">
        <authorList>
            <consortium name="AG Swart"/>
            <person name="Singh M."/>
            <person name="Singh A."/>
            <person name="Seah K."/>
            <person name="Emmerich C."/>
        </authorList>
    </citation>
    <scope>NUCLEOTIDE SEQUENCE</scope>
    <source>
        <strain evidence="4">DP1</strain>
    </source>
</reference>
<keyword evidence="5" id="KW-1185">Reference proteome</keyword>
<proteinExistence type="inferred from homology"/>
<keyword evidence="3" id="KW-0819">tRNA processing</keyword>
<dbReference type="GO" id="GO:0008033">
    <property type="term" value="P:tRNA processing"/>
    <property type="evidence" value="ECO:0007669"/>
    <property type="project" value="UniProtKB-KW"/>
</dbReference>
<dbReference type="Pfam" id="PF01876">
    <property type="entry name" value="RNase_P_p30"/>
    <property type="match status" value="1"/>
</dbReference>
<dbReference type="EMBL" id="CAMPGE010017337">
    <property type="protein sequence ID" value="CAI2375831.1"/>
    <property type="molecule type" value="Genomic_DNA"/>
</dbReference>
<dbReference type="InterPro" id="IPR002738">
    <property type="entry name" value="RNase_P_p30"/>
</dbReference>
<name>A0AAD2D098_EUPCR</name>
<protein>
    <submittedName>
        <fullName evidence="4">Uncharacterized protein</fullName>
    </submittedName>
</protein>
<gene>
    <name evidence="4" type="ORF">ECRASSUSDP1_LOCUS17196</name>
</gene>
<dbReference type="GO" id="GO:0003723">
    <property type="term" value="F:RNA binding"/>
    <property type="evidence" value="ECO:0007669"/>
    <property type="project" value="TreeGrafter"/>
</dbReference>
<comment type="similarity">
    <text evidence="2">Belongs to the eukaryotic/archaeal RNase P protein component 3 family.</text>
</comment>
<evidence type="ECO:0000256" key="2">
    <source>
        <dbReference type="ARBA" id="ARBA00007331"/>
    </source>
</evidence>
<dbReference type="PANTHER" id="PTHR13031:SF0">
    <property type="entry name" value="RIBONUCLEASE P PROTEIN SUBUNIT P30"/>
    <property type="match status" value="1"/>
</dbReference>
<evidence type="ECO:0000313" key="5">
    <source>
        <dbReference type="Proteomes" id="UP001295684"/>
    </source>
</evidence>
<dbReference type="AlphaFoldDB" id="A0AAD2D098"/>
<dbReference type="GO" id="GO:0005655">
    <property type="term" value="C:nucleolar ribonuclease P complex"/>
    <property type="evidence" value="ECO:0007669"/>
    <property type="project" value="TreeGrafter"/>
</dbReference>
<comment type="subcellular location">
    <subcellularLocation>
        <location evidence="1">Nucleus</location>
    </subcellularLocation>
</comment>
<dbReference type="Gene3D" id="3.20.20.140">
    <property type="entry name" value="Metal-dependent hydrolases"/>
    <property type="match status" value="1"/>
</dbReference>
<sequence>MESQEEEKGQELKIEEPLLKNTGYCEMNIPFDMTETGDAIKMAELAKFICNGINDGYTTFVVTHSIDHDLSPKDECNFDPKDLNIKERYQEYCPESIPLHKEFNMVSSLDKVRILTRLDVRVENQKIAHQLMNSMGGGSNTKSAKIIHTYDILSASTSDDKCLDLLIQKSDVDIISLDLCEFLKFFFNKKTLKQAVSKNIFFEISYAKAISDSVKYRKNFIGKSMDLVECIKSKNIIFSCGSGMQILHRNPHDTISLASMVGLSQANARKTVTTNCEKCIQRGNWRKSFKGACNLVSDKEIDDNKEYQEVLAKKGKSLLDEEFDKDMQD</sequence>
<comment type="caution">
    <text evidence="4">The sequence shown here is derived from an EMBL/GenBank/DDBJ whole genome shotgun (WGS) entry which is preliminary data.</text>
</comment>
<dbReference type="Proteomes" id="UP001295684">
    <property type="component" value="Unassembled WGS sequence"/>
</dbReference>
<accession>A0AAD2D098</accession>
<dbReference type="PANTHER" id="PTHR13031">
    <property type="entry name" value="RIBONUCLEASE P SUBUNIT P30"/>
    <property type="match status" value="1"/>
</dbReference>
<dbReference type="SUPFAM" id="SSF89550">
    <property type="entry name" value="PHP domain-like"/>
    <property type="match status" value="1"/>
</dbReference>
<evidence type="ECO:0000256" key="3">
    <source>
        <dbReference type="ARBA" id="ARBA00022694"/>
    </source>
</evidence>
<dbReference type="InterPro" id="IPR016195">
    <property type="entry name" value="Pol/histidinol_Pase-like"/>
</dbReference>
<evidence type="ECO:0000313" key="4">
    <source>
        <dbReference type="EMBL" id="CAI2375831.1"/>
    </source>
</evidence>